<dbReference type="GO" id="GO:0032922">
    <property type="term" value="P:circadian regulation of gene expression"/>
    <property type="evidence" value="ECO:0007669"/>
    <property type="project" value="TreeGrafter"/>
</dbReference>
<organism evidence="2 3">
    <name type="scientific">Trifolium medium</name>
    <dbReference type="NCBI Taxonomy" id="97028"/>
    <lineage>
        <taxon>Eukaryota</taxon>
        <taxon>Viridiplantae</taxon>
        <taxon>Streptophyta</taxon>
        <taxon>Embryophyta</taxon>
        <taxon>Tracheophyta</taxon>
        <taxon>Spermatophyta</taxon>
        <taxon>Magnoliopsida</taxon>
        <taxon>eudicotyledons</taxon>
        <taxon>Gunneridae</taxon>
        <taxon>Pentapetalae</taxon>
        <taxon>rosids</taxon>
        <taxon>fabids</taxon>
        <taxon>Fabales</taxon>
        <taxon>Fabaceae</taxon>
        <taxon>Papilionoideae</taxon>
        <taxon>50 kb inversion clade</taxon>
        <taxon>NPAAA clade</taxon>
        <taxon>Hologalegina</taxon>
        <taxon>IRL clade</taxon>
        <taxon>Trifolieae</taxon>
        <taxon>Trifolium</taxon>
    </lineage>
</organism>
<evidence type="ECO:0000313" key="3">
    <source>
        <dbReference type="Proteomes" id="UP000265520"/>
    </source>
</evidence>
<dbReference type="PROSITE" id="PS51645">
    <property type="entry name" value="PHR_CRY_ALPHA_BETA"/>
    <property type="match status" value="1"/>
</dbReference>
<dbReference type="InterPro" id="IPR036155">
    <property type="entry name" value="Crypto/Photolyase_N_sf"/>
</dbReference>
<dbReference type="SUPFAM" id="SSF52425">
    <property type="entry name" value="Cryptochrome/photolyase, N-terminal domain"/>
    <property type="match status" value="1"/>
</dbReference>
<keyword evidence="3" id="KW-1185">Reference proteome</keyword>
<dbReference type="PANTHER" id="PTHR11455:SF50">
    <property type="entry name" value="CRYPTOCHROME-1"/>
    <property type="match status" value="1"/>
</dbReference>
<evidence type="ECO:0000313" key="2">
    <source>
        <dbReference type="EMBL" id="MCH93592.1"/>
    </source>
</evidence>
<dbReference type="GO" id="GO:0005737">
    <property type="term" value="C:cytoplasm"/>
    <property type="evidence" value="ECO:0007669"/>
    <property type="project" value="TreeGrafter"/>
</dbReference>
<dbReference type="GO" id="GO:0003677">
    <property type="term" value="F:DNA binding"/>
    <property type="evidence" value="ECO:0007669"/>
    <property type="project" value="TreeGrafter"/>
</dbReference>
<dbReference type="EMBL" id="LXQA010025308">
    <property type="protein sequence ID" value="MCH93592.1"/>
    <property type="molecule type" value="Genomic_DNA"/>
</dbReference>
<feature type="domain" description="Photolyase/cryptochrome alpha/beta" evidence="1">
    <location>
        <begin position="5"/>
        <end position="105"/>
    </location>
</feature>
<dbReference type="Proteomes" id="UP000265520">
    <property type="component" value="Unassembled WGS sequence"/>
</dbReference>
<protein>
    <submittedName>
        <fullName evidence="2">Cryptochrome-1-like</fullName>
    </submittedName>
</protein>
<dbReference type="Pfam" id="PF00875">
    <property type="entry name" value="DNA_photolyase"/>
    <property type="match status" value="1"/>
</dbReference>
<dbReference type="InterPro" id="IPR002081">
    <property type="entry name" value="Cryptochrome/DNA_photolyase_1"/>
</dbReference>
<evidence type="ECO:0000259" key="1">
    <source>
        <dbReference type="PROSITE" id="PS51645"/>
    </source>
</evidence>
<dbReference type="GO" id="GO:0003904">
    <property type="term" value="F:deoxyribodipyrimidine photo-lyase activity"/>
    <property type="evidence" value="ECO:0007669"/>
    <property type="project" value="TreeGrafter"/>
</dbReference>
<dbReference type="GO" id="GO:0043153">
    <property type="term" value="P:entrainment of circadian clock by photoperiod"/>
    <property type="evidence" value="ECO:0007669"/>
    <property type="project" value="TreeGrafter"/>
</dbReference>
<dbReference type="InterPro" id="IPR006050">
    <property type="entry name" value="DNA_photolyase_N"/>
</dbReference>
<proteinExistence type="predicted"/>
<comment type="caution">
    <text evidence="2">The sequence shown here is derived from an EMBL/GenBank/DDBJ whole genome shotgun (WGS) entry which is preliminary data.</text>
</comment>
<dbReference type="GO" id="GO:0005634">
    <property type="term" value="C:nucleus"/>
    <property type="evidence" value="ECO:0007669"/>
    <property type="project" value="TreeGrafter"/>
</dbReference>
<dbReference type="PANTHER" id="PTHR11455">
    <property type="entry name" value="CRYPTOCHROME"/>
    <property type="match status" value="1"/>
</dbReference>
<dbReference type="AlphaFoldDB" id="A0A392N1Z7"/>
<dbReference type="InterPro" id="IPR014729">
    <property type="entry name" value="Rossmann-like_a/b/a_fold"/>
</dbReference>
<dbReference type="GO" id="GO:0071949">
    <property type="term" value="F:FAD binding"/>
    <property type="evidence" value="ECO:0007669"/>
    <property type="project" value="TreeGrafter"/>
</dbReference>
<sequence>MSSGGCSIVWFRRDLRVEDNPALAAGVRAGAVVGVFIWAPEEEGQYYPGRVSRWWLKNSLAHLDSSLRNLGTPLVTKRSTDSVSSLLEVVKSTGATQIFFNHLYG</sequence>
<dbReference type="Gene3D" id="3.40.50.620">
    <property type="entry name" value="HUPs"/>
    <property type="match status" value="1"/>
</dbReference>
<reference evidence="2 3" key="1">
    <citation type="journal article" date="2018" name="Front. Plant Sci.">
        <title>Red Clover (Trifolium pratense) and Zigzag Clover (T. medium) - A Picture of Genomic Similarities and Differences.</title>
        <authorList>
            <person name="Dluhosova J."/>
            <person name="Istvanek J."/>
            <person name="Nedelnik J."/>
            <person name="Repkova J."/>
        </authorList>
    </citation>
    <scope>NUCLEOTIDE SEQUENCE [LARGE SCALE GENOMIC DNA]</scope>
    <source>
        <strain evidence="3">cv. 10/8</strain>
        <tissue evidence="2">Leaf</tissue>
    </source>
</reference>
<accession>A0A392N1Z7</accession>
<name>A0A392N1Z7_9FABA</name>